<organism evidence="1">
    <name type="scientific">Arundo donax</name>
    <name type="common">Giant reed</name>
    <name type="synonym">Donax arundinaceus</name>
    <dbReference type="NCBI Taxonomy" id="35708"/>
    <lineage>
        <taxon>Eukaryota</taxon>
        <taxon>Viridiplantae</taxon>
        <taxon>Streptophyta</taxon>
        <taxon>Embryophyta</taxon>
        <taxon>Tracheophyta</taxon>
        <taxon>Spermatophyta</taxon>
        <taxon>Magnoliopsida</taxon>
        <taxon>Liliopsida</taxon>
        <taxon>Poales</taxon>
        <taxon>Poaceae</taxon>
        <taxon>PACMAD clade</taxon>
        <taxon>Arundinoideae</taxon>
        <taxon>Arundineae</taxon>
        <taxon>Arundo</taxon>
    </lineage>
</organism>
<evidence type="ECO:0000313" key="1">
    <source>
        <dbReference type="EMBL" id="JAD37481.1"/>
    </source>
</evidence>
<dbReference type="EMBL" id="GBRH01260414">
    <property type="protein sequence ID" value="JAD37481.1"/>
    <property type="molecule type" value="Transcribed_RNA"/>
</dbReference>
<name>A0A0A8ZFA0_ARUDO</name>
<accession>A0A0A8ZFA0</accession>
<protein>
    <submittedName>
        <fullName evidence="1">Uncharacterized protein</fullName>
    </submittedName>
</protein>
<reference evidence="1" key="1">
    <citation type="submission" date="2014-09" db="EMBL/GenBank/DDBJ databases">
        <authorList>
            <person name="Magalhaes I.L.F."/>
            <person name="Oliveira U."/>
            <person name="Santos F.R."/>
            <person name="Vidigal T.H.D.A."/>
            <person name="Brescovit A.D."/>
            <person name="Santos A.J."/>
        </authorList>
    </citation>
    <scope>NUCLEOTIDE SEQUENCE</scope>
    <source>
        <tissue evidence="1">Shoot tissue taken approximately 20 cm above the soil surface</tissue>
    </source>
</reference>
<reference evidence="1" key="2">
    <citation type="journal article" date="2015" name="Data Brief">
        <title>Shoot transcriptome of the giant reed, Arundo donax.</title>
        <authorList>
            <person name="Barrero R.A."/>
            <person name="Guerrero F.D."/>
            <person name="Moolhuijzen P."/>
            <person name="Goolsby J.A."/>
            <person name="Tidwell J."/>
            <person name="Bellgard S.E."/>
            <person name="Bellgard M.I."/>
        </authorList>
    </citation>
    <scope>NUCLEOTIDE SEQUENCE</scope>
    <source>
        <tissue evidence="1">Shoot tissue taken approximately 20 cm above the soil surface</tissue>
    </source>
</reference>
<dbReference type="AlphaFoldDB" id="A0A0A8ZFA0"/>
<sequence>MFNRELILSSVSLDAQGTRHACTIPTLNSGFN</sequence>
<proteinExistence type="predicted"/>